<evidence type="ECO:0000313" key="4">
    <source>
        <dbReference type="EMBL" id="GLW58766.1"/>
    </source>
</evidence>
<dbReference type="PROSITE" id="PS51462">
    <property type="entry name" value="NUDIX"/>
    <property type="match status" value="1"/>
</dbReference>
<reference evidence="4" key="1">
    <citation type="submission" date="2023-02" db="EMBL/GenBank/DDBJ databases">
        <title>Kitasatospora phosalacinea NBRC 14362.</title>
        <authorList>
            <person name="Ichikawa N."/>
            <person name="Sato H."/>
            <person name="Tonouchi N."/>
        </authorList>
    </citation>
    <scope>NUCLEOTIDE SEQUENCE</scope>
    <source>
        <strain evidence="4">NBRC 14362</strain>
    </source>
</reference>
<sequence>MTLPRISVSVKAAILHDDQVLLLSYDDHSGFHYNLPGGKAQEGENLRAAVHRKVAQETGLAVAADRLLLVTEYVPAAWNNEFGTVHKTQFTFLARPLGNTTTPRFQDPPDPIQVGFEWTPVDRLTEVYLLPRIGEPLVAALHGRLRDPFIDRW</sequence>
<gene>
    <name evidence="4" type="ORF">Kpho01_67770</name>
</gene>
<dbReference type="PANTHER" id="PTHR43046">
    <property type="entry name" value="GDP-MANNOSE MANNOSYL HYDROLASE"/>
    <property type="match status" value="1"/>
</dbReference>
<evidence type="ECO:0000256" key="2">
    <source>
        <dbReference type="ARBA" id="ARBA00022801"/>
    </source>
</evidence>
<evidence type="ECO:0000259" key="3">
    <source>
        <dbReference type="PROSITE" id="PS51462"/>
    </source>
</evidence>
<dbReference type="GO" id="GO:0016787">
    <property type="term" value="F:hydrolase activity"/>
    <property type="evidence" value="ECO:0007669"/>
    <property type="project" value="UniProtKB-KW"/>
</dbReference>
<organism evidence="4 5">
    <name type="scientific">Kitasatospora phosalacinea</name>
    <dbReference type="NCBI Taxonomy" id="2065"/>
    <lineage>
        <taxon>Bacteria</taxon>
        <taxon>Bacillati</taxon>
        <taxon>Actinomycetota</taxon>
        <taxon>Actinomycetes</taxon>
        <taxon>Kitasatosporales</taxon>
        <taxon>Streptomycetaceae</taxon>
        <taxon>Kitasatospora</taxon>
    </lineage>
</organism>
<dbReference type="Gene3D" id="3.90.79.10">
    <property type="entry name" value="Nucleoside Triphosphate Pyrophosphohydrolase"/>
    <property type="match status" value="1"/>
</dbReference>
<dbReference type="Pfam" id="PF00293">
    <property type="entry name" value="NUDIX"/>
    <property type="match status" value="1"/>
</dbReference>
<dbReference type="InterPro" id="IPR000086">
    <property type="entry name" value="NUDIX_hydrolase_dom"/>
</dbReference>
<dbReference type="AlphaFoldDB" id="A0A9W6UQQ5"/>
<comment type="caution">
    <text evidence="4">The sequence shown here is derived from an EMBL/GenBank/DDBJ whole genome shotgun (WGS) entry which is preliminary data.</text>
</comment>
<dbReference type="EMBL" id="BSRX01000059">
    <property type="protein sequence ID" value="GLW58766.1"/>
    <property type="molecule type" value="Genomic_DNA"/>
</dbReference>
<dbReference type="InterPro" id="IPR015797">
    <property type="entry name" value="NUDIX_hydrolase-like_dom_sf"/>
</dbReference>
<dbReference type="Proteomes" id="UP001165143">
    <property type="component" value="Unassembled WGS sequence"/>
</dbReference>
<proteinExistence type="predicted"/>
<evidence type="ECO:0000256" key="1">
    <source>
        <dbReference type="ARBA" id="ARBA00001946"/>
    </source>
</evidence>
<dbReference type="PANTHER" id="PTHR43046:SF14">
    <property type="entry name" value="MUTT_NUDIX FAMILY PROTEIN"/>
    <property type="match status" value="1"/>
</dbReference>
<feature type="domain" description="Nudix hydrolase" evidence="3">
    <location>
        <begin position="3"/>
        <end position="142"/>
    </location>
</feature>
<protein>
    <recommendedName>
        <fullName evidence="3">Nudix hydrolase domain-containing protein</fullName>
    </recommendedName>
</protein>
<keyword evidence="2" id="KW-0378">Hydrolase</keyword>
<accession>A0A9W6UQQ5</accession>
<name>A0A9W6UQQ5_9ACTN</name>
<dbReference type="OrthoDB" id="9804442at2"/>
<comment type="cofactor">
    <cofactor evidence="1">
        <name>Mg(2+)</name>
        <dbReference type="ChEBI" id="CHEBI:18420"/>
    </cofactor>
</comment>
<dbReference type="SUPFAM" id="SSF55811">
    <property type="entry name" value="Nudix"/>
    <property type="match status" value="1"/>
</dbReference>
<evidence type="ECO:0000313" key="5">
    <source>
        <dbReference type="Proteomes" id="UP001165143"/>
    </source>
</evidence>
<dbReference type="RefSeq" id="WP_033255821.1">
    <property type="nucleotide sequence ID" value="NZ_BSRX01000059.1"/>
</dbReference>